<dbReference type="InterPro" id="IPR029069">
    <property type="entry name" value="HotDog_dom_sf"/>
</dbReference>
<dbReference type="SUPFAM" id="SSF54637">
    <property type="entry name" value="Thioesterase/thiol ester dehydrase-isomerase"/>
    <property type="match status" value="1"/>
</dbReference>
<comment type="similarity">
    <text evidence="1">Belongs to the enoyl-CoA hydratase/isomerase family.</text>
</comment>
<gene>
    <name evidence="3" type="ORF">O4328_22020</name>
    <name evidence="4" type="ORF">Q5707_22960</name>
</gene>
<dbReference type="Pfam" id="PF01575">
    <property type="entry name" value="MaoC_dehydratas"/>
    <property type="match status" value="1"/>
</dbReference>
<keyword evidence="5" id="KW-1185">Reference proteome</keyword>
<dbReference type="Proteomes" id="UP001231166">
    <property type="component" value="Chromosome"/>
</dbReference>
<evidence type="ECO:0000313" key="6">
    <source>
        <dbReference type="Proteomes" id="UP001231166"/>
    </source>
</evidence>
<dbReference type="EMBL" id="JAPWIS010000011">
    <property type="protein sequence ID" value="MCZ4586328.1"/>
    <property type="molecule type" value="Genomic_DNA"/>
</dbReference>
<name>A0AAX3Y5Y5_RHOOP</name>
<dbReference type="InterPro" id="IPR052342">
    <property type="entry name" value="MCH/BMMD"/>
</dbReference>
<proteinExistence type="inferred from homology"/>
<reference evidence="4" key="2">
    <citation type="submission" date="2023-07" db="EMBL/GenBank/DDBJ databases">
        <title>Genomic analysis of Rhodococcus opacus VOC-14 with glycol ethers degradation activity.</title>
        <authorList>
            <person name="Narkevich D.A."/>
            <person name="Hlushen A.M."/>
            <person name="Akhremchuk A.E."/>
            <person name="Sikolenko M.A."/>
            <person name="Valentovich L.N."/>
        </authorList>
    </citation>
    <scope>NUCLEOTIDE SEQUENCE</scope>
    <source>
        <strain evidence="4">VOC-14</strain>
    </source>
</reference>
<feature type="domain" description="MaoC-like" evidence="2">
    <location>
        <begin position="27"/>
        <end position="130"/>
    </location>
</feature>
<evidence type="ECO:0000256" key="1">
    <source>
        <dbReference type="ARBA" id="ARBA00005254"/>
    </source>
</evidence>
<evidence type="ECO:0000313" key="3">
    <source>
        <dbReference type="EMBL" id="MCZ4586328.1"/>
    </source>
</evidence>
<accession>A0AAX3Y5Y5</accession>
<dbReference type="InterPro" id="IPR002539">
    <property type="entry name" value="MaoC-like_dom"/>
</dbReference>
<dbReference type="AlphaFoldDB" id="A0AAX3Y5Y5"/>
<protein>
    <submittedName>
        <fullName evidence="4">MaoC/PaaZ C-terminal domain-containing protein</fullName>
    </submittedName>
</protein>
<reference evidence="3" key="1">
    <citation type="submission" date="2022-12" db="EMBL/GenBank/DDBJ databases">
        <authorList>
            <person name="Krivoruchko A.V."/>
            <person name="Elkin A."/>
        </authorList>
    </citation>
    <scope>NUCLEOTIDE SEQUENCE</scope>
    <source>
        <strain evidence="3">IEGM 249</strain>
    </source>
</reference>
<dbReference type="Gene3D" id="3.10.129.10">
    <property type="entry name" value="Hotdog Thioesterase"/>
    <property type="match status" value="1"/>
</dbReference>
<dbReference type="RefSeq" id="WP_166680601.1">
    <property type="nucleotide sequence ID" value="NZ_CP082160.1"/>
</dbReference>
<organism evidence="4 6">
    <name type="scientific">Rhodococcus opacus</name>
    <name type="common">Nocardia opaca</name>
    <dbReference type="NCBI Taxonomy" id="37919"/>
    <lineage>
        <taxon>Bacteria</taxon>
        <taxon>Bacillati</taxon>
        <taxon>Actinomycetota</taxon>
        <taxon>Actinomycetes</taxon>
        <taxon>Mycobacteriales</taxon>
        <taxon>Nocardiaceae</taxon>
        <taxon>Rhodococcus</taxon>
    </lineage>
</organism>
<evidence type="ECO:0000313" key="5">
    <source>
        <dbReference type="Proteomes" id="UP001066327"/>
    </source>
</evidence>
<sequence>MSESETFVAPSMYAEDFPPGAVFALGSYNVTEAEIVEFARQWDPLPIHTHSETAQRSSFGGLVASGVHVLGIFQRLHVEALLGRTAVVAGRGTRELWLRAPTRGGDILTASVEFVENSPRRRRGDAAVTLRGTMVNQHGTLVFEMLGELLIQSRTGPSAEG</sequence>
<evidence type="ECO:0000259" key="2">
    <source>
        <dbReference type="Pfam" id="PF01575"/>
    </source>
</evidence>
<dbReference type="EMBL" id="CP130953">
    <property type="protein sequence ID" value="WLF44780.1"/>
    <property type="molecule type" value="Genomic_DNA"/>
</dbReference>
<evidence type="ECO:0000313" key="4">
    <source>
        <dbReference type="EMBL" id="WLF44780.1"/>
    </source>
</evidence>
<dbReference type="Proteomes" id="UP001066327">
    <property type="component" value="Unassembled WGS sequence"/>
</dbReference>
<dbReference type="PANTHER" id="PTHR43664:SF1">
    <property type="entry name" value="BETA-METHYLMALYL-COA DEHYDRATASE"/>
    <property type="match status" value="1"/>
</dbReference>
<dbReference type="PANTHER" id="PTHR43664">
    <property type="entry name" value="MONOAMINE OXIDASE-RELATED"/>
    <property type="match status" value="1"/>
</dbReference>